<dbReference type="InterPro" id="IPR054478">
    <property type="entry name" value="LTN1_UBC"/>
</dbReference>
<evidence type="ECO:0000256" key="3">
    <source>
        <dbReference type="ARBA" id="ARBA00004906"/>
    </source>
</evidence>
<evidence type="ECO:0000256" key="7">
    <source>
        <dbReference type="ARBA" id="ARBA00022490"/>
    </source>
</evidence>
<dbReference type="SUPFAM" id="SSF57850">
    <property type="entry name" value="RING/U-box"/>
    <property type="match status" value="1"/>
</dbReference>
<keyword evidence="19" id="KW-1185">Reference proteome</keyword>
<comment type="caution">
    <text evidence="18">The sequence shown here is derived from an EMBL/GenBank/DDBJ whole genome shotgun (WGS) entry which is preliminary data.</text>
</comment>
<dbReference type="PROSITE" id="PS50089">
    <property type="entry name" value="ZF_RING_2"/>
    <property type="match status" value="1"/>
</dbReference>
<gene>
    <name evidence="18" type="ORF">ALECFALPRED_008307</name>
</gene>
<name>A0A8H3EUV9_9LECA</name>
<evidence type="ECO:0000256" key="12">
    <source>
        <dbReference type="ARBA" id="ARBA00022786"/>
    </source>
</evidence>
<dbReference type="Pfam" id="PF22958">
    <property type="entry name" value="Ltn1_1st"/>
    <property type="match status" value="1"/>
</dbReference>
<dbReference type="OrthoDB" id="6108at2759"/>
<dbReference type="InterPro" id="IPR039795">
    <property type="entry name" value="LTN1/Rkr1"/>
</dbReference>
<dbReference type="Gene3D" id="3.30.40.10">
    <property type="entry name" value="Zinc/RING finger domain, C3HC4 (zinc finger)"/>
    <property type="match status" value="1"/>
</dbReference>
<dbReference type="Pfam" id="PF22999">
    <property type="entry name" value="LTN1_E3_ligase_6th"/>
    <property type="match status" value="1"/>
</dbReference>
<evidence type="ECO:0000256" key="5">
    <source>
        <dbReference type="ARBA" id="ARBA00012483"/>
    </source>
</evidence>
<dbReference type="EMBL" id="CAJPDR010000057">
    <property type="protein sequence ID" value="CAF9912792.1"/>
    <property type="molecule type" value="Genomic_DNA"/>
</dbReference>
<dbReference type="GO" id="GO:1990116">
    <property type="term" value="P:ribosome-associated ubiquitin-dependent protein catabolic process"/>
    <property type="evidence" value="ECO:0007669"/>
    <property type="project" value="UniProtKB-UniRule"/>
</dbReference>
<dbReference type="GO" id="GO:0061630">
    <property type="term" value="F:ubiquitin protein ligase activity"/>
    <property type="evidence" value="ECO:0007669"/>
    <property type="project" value="UniProtKB-UniRule"/>
</dbReference>
<proteinExistence type="inferred from homology"/>
<dbReference type="InterPro" id="IPR011989">
    <property type="entry name" value="ARM-like"/>
</dbReference>
<keyword evidence="8 16" id="KW-0808">Transferase</keyword>
<comment type="subcellular location">
    <subcellularLocation>
        <location evidence="2">Cytoplasm</location>
        <location evidence="2">Cytosol</location>
    </subcellularLocation>
</comment>
<accession>A0A8H3EUV9</accession>
<dbReference type="InterPro" id="IPR001841">
    <property type="entry name" value="Znf_RING"/>
</dbReference>
<keyword evidence="10" id="KW-0677">Repeat</keyword>
<evidence type="ECO:0000256" key="10">
    <source>
        <dbReference type="ARBA" id="ARBA00022737"/>
    </source>
</evidence>
<evidence type="ECO:0000256" key="15">
    <source>
        <dbReference type="PROSITE-ProRule" id="PRU00175"/>
    </source>
</evidence>
<dbReference type="GO" id="GO:1990112">
    <property type="term" value="C:RQC complex"/>
    <property type="evidence" value="ECO:0007669"/>
    <property type="project" value="UniProtKB-UniRule"/>
</dbReference>
<evidence type="ECO:0000313" key="18">
    <source>
        <dbReference type="EMBL" id="CAF9912792.1"/>
    </source>
</evidence>
<dbReference type="SUPFAM" id="SSF48371">
    <property type="entry name" value="ARM repeat"/>
    <property type="match status" value="1"/>
</dbReference>
<comment type="subunit">
    <text evidence="16">Component of the ribosome quality control complex (RQC).</text>
</comment>
<dbReference type="CDD" id="cd16491">
    <property type="entry name" value="RING-CH-C4HC3_LTN1"/>
    <property type="match status" value="1"/>
</dbReference>
<evidence type="ECO:0000256" key="8">
    <source>
        <dbReference type="ARBA" id="ARBA00022679"/>
    </source>
</evidence>
<dbReference type="Gene3D" id="1.25.10.10">
    <property type="entry name" value="Leucine-rich Repeat Variant"/>
    <property type="match status" value="1"/>
</dbReference>
<evidence type="ECO:0000256" key="13">
    <source>
        <dbReference type="ARBA" id="ARBA00022833"/>
    </source>
</evidence>
<dbReference type="UniPathway" id="UPA00143"/>
<dbReference type="GO" id="GO:0016567">
    <property type="term" value="P:protein ubiquitination"/>
    <property type="evidence" value="ECO:0007669"/>
    <property type="project" value="UniProtKB-UniPathway"/>
</dbReference>
<comment type="pathway">
    <text evidence="3 16">Protein modification; protein ubiquitination.</text>
</comment>
<keyword evidence="12 16" id="KW-0833">Ubl conjugation pathway</keyword>
<dbReference type="SMART" id="SM01197">
    <property type="entry name" value="FANCL_C"/>
    <property type="match status" value="1"/>
</dbReference>
<comment type="catalytic activity">
    <reaction evidence="1 16">
        <text>S-ubiquitinyl-[E2 ubiquitin-conjugating enzyme]-L-cysteine + [acceptor protein]-L-lysine = [E2 ubiquitin-conjugating enzyme]-L-cysteine + N(6)-ubiquitinyl-[acceptor protein]-L-lysine.</text>
        <dbReference type="EC" id="2.3.2.27"/>
    </reaction>
</comment>
<dbReference type="InterPro" id="IPR016024">
    <property type="entry name" value="ARM-type_fold"/>
</dbReference>
<dbReference type="SMART" id="SM00184">
    <property type="entry name" value="RING"/>
    <property type="match status" value="1"/>
</dbReference>
<dbReference type="FunFam" id="3.30.40.10:FF:000038">
    <property type="entry name" value="E3 ubiquitin-protein ligase listerin"/>
    <property type="match status" value="1"/>
</dbReference>
<dbReference type="SMART" id="SM00744">
    <property type="entry name" value="RINGv"/>
    <property type="match status" value="1"/>
</dbReference>
<keyword evidence="7" id="KW-0963">Cytoplasm</keyword>
<comment type="function">
    <text evidence="16">E3 ubiquitin-protein ligase. Component of the ribosome quality control complex (RQC), a ribosome-associated complex that mediates ubiquitination and extraction of incompletely synthesized nascent chains for proteasomal degradation.</text>
</comment>
<evidence type="ECO:0000256" key="14">
    <source>
        <dbReference type="ARBA" id="ARBA00055150"/>
    </source>
</evidence>
<evidence type="ECO:0000256" key="1">
    <source>
        <dbReference type="ARBA" id="ARBA00000900"/>
    </source>
</evidence>
<dbReference type="PANTHER" id="PTHR12389:SF0">
    <property type="entry name" value="E3 UBIQUITIN-PROTEIN LIGASE LISTERIN"/>
    <property type="match status" value="1"/>
</dbReference>
<evidence type="ECO:0000256" key="9">
    <source>
        <dbReference type="ARBA" id="ARBA00022723"/>
    </source>
</evidence>
<dbReference type="InterPro" id="IPR011016">
    <property type="entry name" value="Znf_RING-CH"/>
</dbReference>
<keyword evidence="13 16" id="KW-0862">Zinc</keyword>
<dbReference type="InterPro" id="IPR013083">
    <property type="entry name" value="Znf_RING/FYVE/PHD"/>
</dbReference>
<reference evidence="18" key="1">
    <citation type="submission" date="2021-03" db="EMBL/GenBank/DDBJ databases">
        <authorList>
            <person name="Tagirdzhanova G."/>
        </authorList>
    </citation>
    <scope>NUCLEOTIDE SEQUENCE</scope>
</reference>
<dbReference type="Pfam" id="PF23009">
    <property type="entry name" value="UBC_like"/>
    <property type="match status" value="1"/>
</dbReference>
<evidence type="ECO:0000256" key="6">
    <source>
        <dbReference type="ARBA" id="ARBA00017157"/>
    </source>
</evidence>
<dbReference type="Proteomes" id="UP000664203">
    <property type="component" value="Unassembled WGS sequence"/>
</dbReference>
<dbReference type="InterPro" id="IPR054476">
    <property type="entry name" value="Ltn1_N"/>
</dbReference>
<comment type="similarity">
    <text evidence="4 16">Belongs to the LTN1 family.</text>
</comment>
<dbReference type="GO" id="GO:0043023">
    <property type="term" value="F:ribosomal large subunit binding"/>
    <property type="evidence" value="ECO:0007669"/>
    <property type="project" value="TreeGrafter"/>
</dbReference>
<evidence type="ECO:0000256" key="11">
    <source>
        <dbReference type="ARBA" id="ARBA00022771"/>
    </source>
</evidence>
<keyword evidence="9 16" id="KW-0479">Metal-binding</keyword>
<dbReference type="GO" id="GO:0072344">
    <property type="term" value="P:rescue of stalled ribosome"/>
    <property type="evidence" value="ECO:0007669"/>
    <property type="project" value="UniProtKB-UniRule"/>
</dbReference>
<dbReference type="PANTHER" id="PTHR12389">
    <property type="entry name" value="ZINC FINGER PROTEIN 294"/>
    <property type="match status" value="1"/>
</dbReference>
<dbReference type="GO" id="GO:0008270">
    <property type="term" value="F:zinc ion binding"/>
    <property type="evidence" value="ECO:0007669"/>
    <property type="project" value="UniProtKB-KW"/>
</dbReference>
<dbReference type="EC" id="2.3.2.27" evidence="5 16"/>
<dbReference type="GO" id="GO:0005829">
    <property type="term" value="C:cytosol"/>
    <property type="evidence" value="ECO:0007669"/>
    <property type="project" value="UniProtKB-SubCell"/>
</dbReference>
<protein>
    <recommendedName>
        <fullName evidence="6 16">E3 ubiquitin-protein ligase listerin</fullName>
        <ecNumber evidence="5 16">2.3.2.27</ecNumber>
    </recommendedName>
    <alternativeName>
        <fullName evidence="16">RING-type E3 ubiquitin transferase listerin</fullName>
    </alternativeName>
</protein>
<keyword evidence="11 15" id="KW-0863">Zinc-finger</keyword>
<dbReference type="InterPro" id="IPR054477">
    <property type="entry name" value="LTN1_E3_ligase_6th"/>
</dbReference>
<evidence type="ECO:0000256" key="16">
    <source>
        <dbReference type="RuleBase" id="RU367090"/>
    </source>
</evidence>
<comment type="function">
    <text evidence="14">E3 ubiquitin-protein ligase component of the ribosome quality control complex (RQC), a ribosome-associated complex that mediates ubiquitination and extraction of incompletely synthesized nascent chains for proteasomal degradation. Mediates ubiquitination of proteins derived from mRNAs lacking stop codons (non-stop proteins) and other translation arrest products induced by poly-lysine sequences and tandem rare codons. Ubiquitination leads to CDC48 recruitment for extraction and degradation of the incomplete translation product. May indirectly play a role in chromatin function and transcription.</text>
</comment>
<feature type="domain" description="RING-type" evidence="17">
    <location>
        <begin position="1573"/>
        <end position="1619"/>
    </location>
</feature>
<evidence type="ECO:0000256" key="2">
    <source>
        <dbReference type="ARBA" id="ARBA00004514"/>
    </source>
</evidence>
<evidence type="ECO:0000259" key="17">
    <source>
        <dbReference type="PROSITE" id="PS50089"/>
    </source>
</evidence>
<organism evidence="18 19">
    <name type="scientific">Alectoria fallacina</name>
    <dbReference type="NCBI Taxonomy" id="1903189"/>
    <lineage>
        <taxon>Eukaryota</taxon>
        <taxon>Fungi</taxon>
        <taxon>Dikarya</taxon>
        <taxon>Ascomycota</taxon>
        <taxon>Pezizomycotina</taxon>
        <taxon>Lecanoromycetes</taxon>
        <taxon>OSLEUM clade</taxon>
        <taxon>Lecanoromycetidae</taxon>
        <taxon>Lecanorales</taxon>
        <taxon>Lecanorineae</taxon>
        <taxon>Parmeliaceae</taxon>
        <taxon>Alectoria</taxon>
    </lineage>
</organism>
<sequence length="1625" mass="178105">MSKKAFKSQASSSRAASGAFGGDGTVFGSSTGASAFGAVPSSPLSYVYEPPDLSGFSDPNVGVAFKNLQKKDGITKAKALEDLQTYVSSLKAETGGVEEVILTAWAKIYPRSAIDSSRRVRQLAHTLQGQLTTSCGKRMARHMPKVAASWVAGQYDNDKTVSRAANESFNRVFSSEEKAKNVWRLYQVSILEYAGDVVVKETANTLSDERTTSSDDSSAKYSRVVGASITMVTNLMESNSEADMEKSRTLLNEFLNEEKLWKLASDNDAFVRRALYRLLGMVLARKKETLNPSTISASVIVSGLNTTQSGSAFDYAKALALLSVEMPDVWTTYYPGSGKKSAANRLCHFLKKGSQGGPPDFWSQIAVLISNLPLSILMISADIGSDKSADGNKDSPTPLLSAMHEGLNSKDESRLNNFAAWNAYLIATDLALSYIPETATRRRIVTSSVLPILAQYIRPSSDNSRWAVAGAQGQELCVRACNQAILRDVYSFEEQWNTLSNTIIEDLKTSLPEQAKDYVKSQDSLSAEANRWYCLQAALLKGNGQDIADVNIQHTVPLEIKSAVSILQARNGKPYAAAAALEILIQKLPQVVFSDDGCKAEILRFVNEALPSLLLSPSAKYLIRLLNHLDGSCDTARSYNKCMQMLAEAPASASKSIALQSFISSPRLATTDFLSAMVIASLSQAMKDDNSMSWNLVMAAMSNPVAPKSLIDEALANMTEGLFISPKGVTGLHGLEMTIKHDSGKVTEFARSPKGSGLLSNLLLLADSPDDGIAQRARYTSTAIEQAMAAQGGTGQATNSMIEIVNRGFDTAEINSLSIDAVVGQARKVLGHSSPGDMPGVVQELLPDLKQCNAAVEPFISRLPDPSLAITNALGGSMSMISSTSSTPVKQEVSRDGNGYSAALRMARYTTHLINGTTVFDSALQEQKTIVCKFMALFLQLANDNLSVSGSMPLWESTDPEIESEIIEFVAEAQSLFVGWLHDSDLSMLESIAEVQRQLLDDAFGLTTTSYYSGRAYSTMTAEIAELRGSSAHTNDADLIKGFRRSDDAFVAAAYLTSASESEELFRLCNYLLTDLTGHDFRKDLAEGMRKLCLTNCIFSRAQDYVNDIPQQRLVFFVQHLVEQLETNVPSFTVAGGQIIVVLSFILPAVKEIYGPFWSSIFDQIQQIGAQADLYALHASLRLLNLLRRSYMLESNDDLLDAWTDKRTAVASWLVNLLRQLEGYPDDSHQPRRIVNELLKRQLVHLALDVKVEVQDLYPVIASESAALQEAAYELLHSKIPANQEQVSIDKALSNHFVAQLPEEVMSLILAPPSMASMAGHNFERNIPSSLRSYVLSWELTFDHWEKASYKVQADYVATLKEGTYTQELLNFIFNILINGRQKPVDASKYDLQTFTLGGDQTPEQETHGALIHLYYLCLRRLPSITKDWWRDSASRQLNIAVESWTQKFISPLVIAQELSVISDWAPSQSAADQSMTVKVSLSAREITASIPIDEQTMTIAIRLPPAYPLARAEVESVHRVGVAEKKWRFWIINAQGVINFSSGGAGEGNSIIDGLMAWRKNVTAAMKGQTECAICYSVVSVDRQLPSKKCSTCKNTFHSSCLFRWFKSSNSSSCPLCRNNFNYS</sequence>
<dbReference type="InterPro" id="IPR039804">
    <property type="entry name" value="RING-CH-C4HC3_LTN1"/>
</dbReference>
<evidence type="ECO:0000256" key="4">
    <source>
        <dbReference type="ARBA" id="ARBA00007997"/>
    </source>
</evidence>
<evidence type="ECO:0000313" key="19">
    <source>
        <dbReference type="Proteomes" id="UP000664203"/>
    </source>
</evidence>
<dbReference type="Pfam" id="PF13639">
    <property type="entry name" value="zf-RING_2"/>
    <property type="match status" value="1"/>
</dbReference>